<evidence type="ECO:0000313" key="2">
    <source>
        <dbReference type="EMBL" id="CAG8773904.1"/>
    </source>
</evidence>
<organism evidence="2 3">
    <name type="scientific">Gigaspora margarita</name>
    <dbReference type="NCBI Taxonomy" id="4874"/>
    <lineage>
        <taxon>Eukaryota</taxon>
        <taxon>Fungi</taxon>
        <taxon>Fungi incertae sedis</taxon>
        <taxon>Mucoromycota</taxon>
        <taxon>Glomeromycotina</taxon>
        <taxon>Glomeromycetes</taxon>
        <taxon>Diversisporales</taxon>
        <taxon>Gigasporaceae</taxon>
        <taxon>Gigaspora</taxon>
    </lineage>
</organism>
<proteinExistence type="predicted"/>
<feature type="compositionally biased region" description="Basic and acidic residues" evidence="1">
    <location>
        <begin position="1"/>
        <end position="13"/>
    </location>
</feature>
<keyword evidence="3" id="KW-1185">Reference proteome</keyword>
<comment type="caution">
    <text evidence="2">The sequence shown here is derived from an EMBL/GenBank/DDBJ whole genome shotgun (WGS) entry which is preliminary data.</text>
</comment>
<dbReference type="EMBL" id="CAJVQB010015323">
    <property type="protein sequence ID" value="CAG8773904.1"/>
    <property type="molecule type" value="Genomic_DNA"/>
</dbReference>
<evidence type="ECO:0000313" key="3">
    <source>
        <dbReference type="Proteomes" id="UP000789901"/>
    </source>
</evidence>
<evidence type="ECO:0000256" key="1">
    <source>
        <dbReference type="SAM" id="MobiDB-lite"/>
    </source>
</evidence>
<name>A0ABN7VHJ8_GIGMA</name>
<feature type="compositionally biased region" description="Polar residues" evidence="1">
    <location>
        <begin position="38"/>
        <end position="48"/>
    </location>
</feature>
<gene>
    <name evidence="2" type="ORF">GMARGA_LOCUS18847</name>
</gene>
<feature type="non-terminal residue" evidence="2">
    <location>
        <position position="1"/>
    </location>
</feature>
<feature type="region of interest" description="Disordered" evidence="1">
    <location>
        <begin position="1"/>
        <end position="48"/>
    </location>
</feature>
<accession>A0ABN7VHJ8</accession>
<reference evidence="2 3" key="1">
    <citation type="submission" date="2021-06" db="EMBL/GenBank/DDBJ databases">
        <authorList>
            <person name="Kallberg Y."/>
            <person name="Tangrot J."/>
            <person name="Rosling A."/>
        </authorList>
    </citation>
    <scope>NUCLEOTIDE SEQUENCE [LARGE SCALE GENOMIC DNA]</scope>
    <source>
        <strain evidence="2 3">120-4 pot B 10/14</strain>
    </source>
</reference>
<sequence>ENIRRDQPVNERVHLKRPYQALNNSRSLENDQNKRALANTTTTKNSRS</sequence>
<dbReference type="Proteomes" id="UP000789901">
    <property type="component" value="Unassembled WGS sequence"/>
</dbReference>
<protein>
    <submittedName>
        <fullName evidence="2">37654_t:CDS:1</fullName>
    </submittedName>
</protein>